<evidence type="ECO:0000313" key="2">
    <source>
        <dbReference type="EMBL" id="CAB5040957.1"/>
    </source>
</evidence>
<gene>
    <name evidence="1" type="ORF">UFOPK3046_02073</name>
    <name evidence="2" type="ORF">UFOPK4173_01898</name>
</gene>
<dbReference type="AlphaFoldDB" id="A0A6J7SIC9"/>
<evidence type="ECO:0000313" key="1">
    <source>
        <dbReference type="EMBL" id="CAB4826720.1"/>
    </source>
</evidence>
<dbReference type="Gene3D" id="3.20.20.80">
    <property type="entry name" value="Glycosidases"/>
    <property type="match status" value="1"/>
</dbReference>
<accession>A0A6J7SIC9</accession>
<protein>
    <submittedName>
        <fullName evidence="2">Unannotated protein</fullName>
    </submittedName>
</protein>
<reference evidence="2" key="1">
    <citation type="submission" date="2020-05" db="EMBL/GenBank/DDBJ databases">
        <authorList>
            <person name="Chiriac C."/>
            <person name="Salcher M."/>
            <person name="Ghai R."/>
            <person name="Kavagutti S V."/>
        </authorList>
    </citation>
    <scope>NUCLEOTIDE SEQUENCE</scope>
</reference>
<organism evidence="2">
    <name type="scientific">freshwater metagenome</name>
    <dbReference type="NCBI Taxonomy" id="449393"/>
    <lineage>
        <taxon>unclassified sequences</taxon>
        <taxon>metagenomes</taxon>
        <taxon>ecological metagenomes</taxon>
    </lineage>
</organism>
<dbReference type="PROSITE" id="PS51257">
    <property type="entry name" value="PROKAR_LIPOPROTEIN"/>
    <property type="match status" value="1"/>
</dbReference>
<dbReference type="SUPFAM" id="SSF51445">
    <property type="entry name" value="(Trans)glycosidases"/>
    <property type="match status" value="1"/>
</dbReference>
<dbReference type="EMBL" id="CAFAAQ010000289">
    <property type="protein sequence ID" value="CAB4826720.1"/>
    <property type="molecule type" value="Genomic_DNA"/>
</dbReference>
<dbReference type="EMBL" id="CAFBPW010000308">
    <property type="protein sequence ID" value="CAB5040957.1"/>
    <property type="molecule type" value="Genomic_DNA"/>
</dbReference>
<proteinExistence type="predicted"/>
<dbReference type="InterPro" id="IPR017853">
    <property type="entry name" value="GH"/>
</dbReference>
<sequence>MRAEQSKSSLVWFRRSRFALLALLTVAGVVLAACDPAPPPAGPPSPDPVRAIVFKGLGTWWDVYDWSPTFVSSRNPAARPPHGTADVDRLAASGVQTLYIQTATYRLPNEPLLDRSLLRQIVDRAHSLGIRVVGWYLPEFNDVGYDLERFLEIARFGFDGLGIDIESTANADVAARSQNLITESAFLRGAFPQLSIAAIPVSAVIWEELNRSWWPNFPYRELAPLFDAWMPMAYWSYRTPQSGWFDPYRYVYESVVRLRRATGNANLPVHPIGGEAAKLSGADLFWMNQAMVDSGSIGGSIYDDATTNRDLVGALGLFRRELVK</sequence>
<name>A0A6J7SIC9_9ZZZZ</name>